<dbReference type="Proteomes" id="UP000007382">
    <property type="component" value="Chromosome"/>
</dbReference>
<reference evidence="10 11" key="1">
    <citation type="journal article" date="2012" name="J. Bacteriol.">
        <title>Complete Genome Sequence of Leptospirillum ferrooxidans Strain C2-3, Isolated from a Fresh Volcanic Ash Deposit on the Island of Miyake, Japan.</title>
        <authorList>
            <person name="Fujimura R."/>
            <person name="Sato Y."/>
            <person name="Nishizawa T."/>
            <person name="Oshima K."/>
            <person name="Kim S.-W."/>
            <person name="Hattori M."/>
            <person name="Kamijo T."/>
            <person name="Ohta H."/>
        </authorList>
    </citation>
    <scope>NUCLEOTIDE SEQUENCE [LARGE SCALE GENOMIC DNA]</scope>
    <source>
        <strain evidence="10 11">C2-3</strain>
    </source>
</reference>
<name>I0IQB0_LEPFC</name>
<dbReference type="InterPro" id="IPR038371">
    <property type="entry name" value="Cu_polyphenol_OxRdtase_sf"/>
</dbReference>
<dbReference type="AlphaFoldDB" id="I0IQB0"/>
<comment type="catalytic activity">
    <reaction evidence="7">
        <text>adenosine + phosphate = alpha-D-ribose 1-phosphate + adenine</text>
        <dbReference type="Rhea" id="RHEA:27642"/>
        <dbReference type="ChEBI" id="CHEBI:16335"/>
        <dbReference type="ChEBI" id="CHEBI:16708"/>
        <dbReference type="ChEBI" id="CHEBI:43474"/>
        <dbReference type="ChEBI" id="CHEBI:57720"/>
        <dbReference type="EC" id="2.4.2.1"/>
    </reaction>
    <physiologicalReaction direction="left-to-right" evidence="7">
        <dbReference type="Rhea" id="RHEA:27643"/>
    </physiologicalReaction>
</comment>
<dbReference type="HOGENOM" id="CLU_065784_2_2_0"/>
<organism evidence="10 11">
    <name type="scientific">Leptospirillum ferrooxidans (strain C2-3)</name>
    <dbReference type="NCBI Taxonomy" id="1162668"/>
    <lineage>
        <taxon>Bacteria</taxon>
        <taxon>Pseudomonadati</taxon>
        <taxon>Nitrospirota</taxon>
        <taxon>Nitrospiria</taxon>
        <taxon>Nitrospirales</taxon>
        <taxon>Nitrospiraceae</taxon>
        <taxon>Leptospirillum</taxon>
    </lineage>
</organism>
<dbReference type="eggNOG" id="COG1496">
    <property type="taxonomic scope" value="Bacteria"/>
</dbReference>
<keyword evidence="4" id="KW-0479">Metal-binding</keyword>
<evidence type="ECO:0000256" key="3">
    <source>
        <dbReference type="ARBA" id="ARBA00022679"/>
    </source>
</evidence>
<dbReference type="SUPFAM" id="SSF64438">
    <property type="entry name" value="CNF1/YfiH-like putative cysteine hydrolases"/>
    <property type="match status" value="1"/>
</dbReference>
<dbReference type="InterPro" id="IPR011324">
    <property type="entry name" value="Cytotoxic_necrot_fac-like_cat"/>
</dbReference>
<evidence type="ECO:0000256" key="5">
    <source>
        <dbReference type="ARBA" id="ARBA00022833"/>
    </source>
</evidence>
<dbReference type="Pfam" id="PF02578">
    <property type="entry name" value="Cu-oxidase_4"/>
    <property type="match status" value="1"/>
</dbReference>
<evidence type="ECO:0000256" key="9">
    <source>
        <dbReference type="RuleBase" id="RU361274"/>
    </source>
</evidence>
<dbReference type="STRING" id="1162668.LFE_1780"/>
<dbReference type="PANTHER" id="PTHR30616">
    <property type="entry name" value="UNCHARACTERIZED PROTEIN YFIH"/>
    <property type="match status" value="1"/>
</dbReference>
<dbReference type="KEGG" id="lfc:LFE_1780"/>
<dbReference type="CDD" id="cd16833">
    <property type="entry name" value="YfiH"/>
    <property type="match status" value="1"/>
</dbReference>
<accession>I0IQB0</accession>
<keyword evidence="3" id="KW-0808">Transferase</keyword>
<evidence type="ECO:0000256" key="2">
    <source>
        <dbReference type="ARBA" id="ARBA00007353"/>
    </source>
</evidence>
<evidence type="ECO:0000313" key="10">
    <source>
        <dbReference type="EMBL" id="BAM07459.1"/>
    </source>
</evidence>
<comment type="catalytic activity">
    <reaction evidence="1">
        <text>inosine + phosphate = alpha-D-ribose 1-phosphate + hypoxanthine</text>
        <dbReference type="Rhea" id="RHEA:27646"/>
        <dbReference type="ChEBI" id="CHEBI:17368"/>
        <dbReference type="ChEBI" id="CHEBI:17596"/>
        <dbReference type="ChEBI" id="CHEBI:43474"/>
        <dbReference type="ChEBI" id="CHEBI:57720"/>
        <dbReference type="EC" id="2.4.2.1"/>
    </reaction>
    <physiologicalReaction direction="left-to-right" evidence="1">
        <dbReference type="Rhea" id="RHEA:27647"/>
    </physiologicalReaction>
</comment>
<keyword evidence="5" id="KW-0862">Zinc</keyword>
<dbReference type="EMBL" id="AP012342">
    <property type="protein sequence ID" value="BAM07459.1"/>
    <property type="molecule type" value="Genomic_DNA"/>
</dbReference>
<evidence type="ECO:0000256" key="8">
    <source>
        <dbReference type="ARBA" id="ARBA00049893"/>
    </source>
</evidence>
<dbReference type="PATRIC" id="fig|1162668.3.peg.2114"/>
<reference evidence="11" key="2">
    <citation type="submission" date="2012-03" db="EMBL/GenBank/DDBJ databases">
        <title>The complete genome sequence of the pioneer microbe on fresh volcanic deposit, Leptospirillum ferrooxidans strain C2-3.</title>
        <authorList>
            <person name="Fujimura R."/>
            <person name="Sato Y."/>
            <person name="Nishizawa T."/>
            <person name="Nanba K."/>
            <person name="Oshima K."/>
            <person name="Hattori M."/>
            <person name="Kamijo T."/>
            <person name="Ohta H."/>
        </authorList>
    </citation>
    <scope>NUCLEOTIDE SEQUENCE [LARGE SCALE GENOMIC DNA]</scope>
    <source>
        <strain evidence="11">C2-3</strain>
    </source>
</reference>
<dbReference type="GO" id="GO:0005507">
    <property type="term" value="F:copper ion binding"/>
    <property type="evidence" value="ECO:0007669"/>
    <property type="project" value="TreeGrafter"/>
</dbReference>
<keyword evidence="11" id="KW-1185">Reference proteome</keyword>
<dbReference type="Gene3D" id="3.60.140.10">
    <property type="entry name" value="CNF1/YfiH-like putative cysteine hydrolases"/>
    <property type="match status" value="1"/>
</dbReference>
<evidence type="ECO:0000256" key="1">
    <source>
        <dbReference type="ARBA" id="ARBA00000553"/>
    </source>
</evidence>
<dbReference type="OrthoDB" id="4279at2"/>
<evidence type="ECO:0000256" key="7">
    <source>
        <dbReference type="ARBA" id="ARBA00048968"/>
    </source>
</evidence>
<gene>
    <name evidence="10" type="ordered locus">LFE_1780</name>
</gene>
<dbReference type="NCBIfam" id="TIGR00726">
    <property type="entry name" value="peptidoglycan editing factor PgeF"/>
    <property type="match status" value="1"/>
</dbReference>
<evidence type="ECO:0000256" key="4">
    <source>
        <dbReference type="ARBA" id="ARBA00022723"/>
    </source>
</evidence>
<evidence type="ECO:0000256" key="6">
    <source>
        <dbReference type="ARBA" id="ARBA00047989"/>
    </source>
</evidence>
<dbReference type="PANTHER" id="PTHR30616:SF3">
    <property type="entry name" value="PURINE NUCLEOSIDE PHOSPHORYLASE"/>
    <property type="match status" value="1"/>
</dbReference>
<sequence length="215" mass="23365">MYLRHPLLSSYGIEHGFGLALSKDPASRPLTARQVHGVDVRRVDENRDAAFEADGLWTEAPGTRIGIWTADCLPVLFADKGGRVVSAVHAGWRGAVRGIVTEALERLKKEGNVPPSNLLVVLGPSAGRCCYEVGPEVHSEALSRYPDFLGRKAHPNHFDLPGLVLHQLASAGVPSSQTGSIDLCTICHPELFFSHRRQGSLRSGRSMINWIQSAT</sequence>
<evidence type="ECO:0000313" key="11">
    <source>
        <dbReference type="Proteomes" id="UP000007382"/>
    </source>
</evidence>
<comment type="catalytic activity">
    <reaction evidence="8">
        <text>S-methyl-5'-thioadenosine + phosphate = 5-(methylsulfanyl)-alpha-D-ribose 1-phosphate + adenine</text>
        <dbReference type="Rhea" id="RHEA:11852"/>
        <dbReference type="ChEBI" id="CHEBI:16708"/>
        <dbReference type="ChEBI" id="CHEBI:17509"/>
        <dbReference type="ChEBI" id="CHEBI:43474"/>
        <dbReference type="ChEBI" id="CHEBI:58533"/>
        <dbReference type="EC" id="2.4.2.28"/>
    </reaction>
    <physiologicalReaction direction="left-to-right" evidence="8">
        <dbReference type="Rhea" id="RHEA:11853"/>
    </physiologicalReaction>
</comment>
<protein>
    <recommendedName>
        <fullName evidence="9">Purine nucleoside phosphorylase</fullName>
    </recommendedName>
</protein>
<proteinExistence type="inferred from homology"/>
<dbReference type="GO" id="GO:0017061">
    <property type="term" value="F:S-methyl-5-thioadenosine phosphorylase activity"/>
    <property type="evidence" value="ECO:0007669"/>
    <property type="project" value="UniProtKB-EC"/>
</dbReference>
<comment type="catalytic activity">
    <reaction evidence="6">
        <text>adenosine + H2O + H(+) = inosine + NH4(+)</text>
        <dbReference type="Rhea" id="RHEA:24408"/>
        <dbReference type="ChEBI" id="CHEBI:15377"/>
        <dbReference type="ChEBI" id="CHEBI:15378"/>
        <dbReference type="ChEBI" id="CHEBI:16335"/>
        <dbReference type="ChEBI" id="CHEBI:17596"/>
        <dbReference type="ChEBI" id="CHEBI:28938"/>
        <dbReference type="EC" id="3.5.4.4"/>
    </reaction>
    <physiologicalReaction direction="left-to-right" evidence="6">
        <dbReference type="Rhea" id="RHEA:24409"/>
    </physiologicalReaction>
</comment>
<comment type="similarity">
    <text evidence="2 9">Belongs to the purine nucleoside phosphorylase YfiH/LACC1 family.</text>
</comment>
<dbReference type="RefSeq" id="WP_014449943.1">
    <property type="nucleotide sequence ID" value="NC_017094.1"/>
</dbReference>
<dbReference type="InterPro" id="IPR003730">
    <property type="entry name" value="Cu_polyphenol_OxRdtase"/>
</dbReference>